<proteinExistence type="predicted"/>
<keyword evidence="3" id="KW-1185">Reference proteome</keyword>
<evidence type="ECO:0000313" key="2">
    <source>
        <dbReference type="EMBL" id="GAA1734203.1"/>
    </source>
</evidence>
<accession>A0ABP4VPX9</accession>
<protein>
    <recommendedName>
        <fullName evidence="4">Lipoprotein</fullName>
    </recommendedName>
</protein>
<organism evidence="2 3">
    <name type="scientific">Luedemannella helvata</name>
    <dbReference type="NCBI Taxonomy" id="349315"/>
    <lineage>
        <taxon>Bacteria</taxon>
        <taxon>Bacillati</taxon>
        <taxon>Actinomycetota</taxon>
        <taxon>Actinomycetes</taxon>
        <taxon>Micromonosporales</taxon>
        <taxon>Micromonosporaceae</taxon>
        <taxon>Luedemannella</taxon>
    </lineage>
</organism>
<dbReference type="RefSeq" id="WP_344075397.1">
    <property type="nucleotide sequence ID" value="NZ_BAAALS010000001.1"/>
</dbReference>
<dbReference type="EMBL" id="BAAALS010000001">
    <property type="protein sequence ID" value="GAA1734203.1"/>
    <property type="molecule type" value="Genomic_DNA"/>
</dbReference>
<evidence type="ECO:0000256" key="1">
    <source>
        <dbReference type="SAM" id="SignalP"/>
    </source>
</evidence>
<sequence>MATRAGLRAAVAVIGLALVAGCGGETPPPAGGGGGAGGAASSADAPIGILKSPTDGLVVFIGNQCGDATYPTRVTVNNYDTAANSEKSPAVWDISTSRPNLLASLVIGKLPDGFNEVTNSIDEQGLGPVLRVQVVADGAQAGVFDTGRAADGQLVDARGNITTIDEFRKRWGCGAK</sequence>
<name>A0ABP4VPX9_9ACTN</name>
<dbReference type="Proteomes" id="UP001500655">
    <property type="component" value="Unassembled WGS sequence"/>
</dbReference>
<comment type="caution">
    <text evidence="2">The sequence shown here is derived from an EMBL/GenBank/DDBJ whole genome shotgun (WGS) entry which is preliminary data.</text>
</comment>
<dbReference type="PROSITE" id="PS51257">
    <property type="entry name" value="PROKAR_LIPOPROTEIN"/>
    <property type="match status" value="1"/>
</dbReference>
<feature type="signal peptide" evidence="1">
    <location>
        <begin position="1"/>
        <end position="22"/>
    </location>
</feature>
<reference evidence="3" key="1">
    <citation type="journal article" date="2019" name="Int. J. Syst. Evol. Microbiol.">
        <title>The Global Catalogue of Microorganisms (GCM) 10K type strain sequencing project: providing services to taxonomists for standard genome sequencing and annotation.</title>
        <authorList>
            <consortium name="The Broad Institute Genomics Platform"/>
            <consortium name="The Broad Institute Genome Sequencing Center for Infectious Disease"/>
            <person name="Wu L."/>
            <person name="Ma J."/>
        </authorList>
    </citation>
    <scope>NUCLEOTIDE SEQUENCE [LARGE SCALE GENOMIC DNA]</scope>
    <source>
        <strain evidence="3">JCM 13249</strain>
    </source>
</reference>
<gene>
    <name evidence="2" type="ORF">GCM10009681_00410</name>
</gene>
<evidence type="ECO:0008006" key="4">
    <source>
        <dbReference type="Google" id="ProtNLM"/>
    </source>
</evidence>
<feature type="chain" id="PRO_5047083131" description="Lipoprotein" evidence="1">
    <location>
        <begin position="23"/>
        <end position="176"/>
    </location>
</feature>
<evidence type="ECO:0000313" key="3">
    <source>
        <dbReference type="Proteomes" id="UP001500655"/>
    </source>
</evidence>
<keyword evidence="1" id="KW-0732">Signal</keyword>